<gene>
    <name evidence="1" type="ORF">SAMN04490357_0204</name>
</gene>
<protein>
    <submittedName>
        <fullName evidence="1">Uncharacterized protein</fullName>
    </submittedName>
</protein>
<dbReference type="AlphaFoldDB" id="A0A1H4IEI5"/>
<proteinExistence type="predicted"/>
<dbReference type="GeneID" id="95516755"/>
<name>A0A1H4IEI5_9ACTN</name>
<dbReference type="Proteomes" id="UP000182375">
    <property type="component" value="Unassembled WGS sequence"/>
</dbReference>
<reference evidence="1 2" key="1">
    <citation type="submission" date="2016-10" db="EMBL/GenBank/DDBJ databases">
        <authorList>
            <person name="de Groot N.N."/>
        </authorList>
    </citation>
    <scope>NUCLEOTIDE SEQUENCE [LARGE SCALE GENOMIC DNA]</scope>
    <source>
        <strain evidence="1 2">DSM 40306</strain>
    </source>
</reference>
<organism evidence="1 2">
    <name type="scientific">Streptomyces misionensis</name>
    <dbReference type="NCBI Taxonomy" id="67331"/>
    <lineage>
        <taxon>Bacteria</taxon>
        <taxon>Bacillati</taxon>
        <taxon>Actinomycetota</taxon>
        <taxon>Actinomycetes</taxon>
        <taxon>Kitasatosporales</taxon>
        <taxon>Streptomycetaceae</taxon>
        <taxon>Streptomyces</taxon>
    </lineage>
</organism>
<dbReference type="STRING" id="67331.SAMN04490357_0204"/>
<evidence type="ECO:0000313" key="1">
    <source>
        <dbReference type="EMBL" id="SEB31748.1"/>
    </source>
</evidence>
<sequence>MSTPMYAVGVVLVLVTLVIALATPFVLVHYRIPYEHGPECWWCHPHLLPRRRRAR</sequence>
<dbReference type="EMBL" id="FNTD01000003">
    <property type="protein sequence ID" value="SEB31748.1"/>
    <property type="molecule type" value="Genomic_DNA"/>
</dbReference>
<evidence type="ECO:0000313" key="2">
    <source>
        <dbReference type="Proteomes" id="UP000182375"/>
    </source>
</evidence>
<accession>A0A1H4IEI5</accession>
<dbReference type="RefSeq" id="WP_167381344.1">
    <property type="nucleotide sequence ID" value="NZ_FNTD01000003.1"/>
</dbReference>